<proteinExistence type="predicted"/>
<feature type="compositionally biased region" description="Low complexity" evidence="1">
    <location>
        <begin position="86"/>
        <end position="101"/>
    </location>
</feature>
<keyword evidence="3" id="KW-1185">Reference proteome</keyword>
<comment type="caution">
    <text evidence="2">The sequence shown here is derived from an EMBL/GenBank/DDBJ whole genome shotgun (WGS) entry which is preliminary data.</text>
</comment>
<gene>
    <name evidence="2" type="ORF">VNI00_008188</name>
</gene>
<dbReference type="EMBL" id="JAYKXP010000027">
    <property type="protein sequence ID" value="KAK7044018.1"/>
    <property type="molecule type" value="Genomic_DNA"/>
</dbReference>
<feature type="compositionally biased region" description="Polar residues" evidence="1">
    <location>
        <begin position="56"/>
        <end position="76"/>
    </location>
</feature>
<feature type="region of interest" description="Disordered" evidence="1">
    <location>
        <begin position="56"/>
        <end position="107"/>
    </location>
</feature>
<feature type="region of interest" description="Disordered" evidence="1">
    <location>
        <begin position="1"/>
        <end position="32"/>
    </location>
</feature>
<evidence type="ECO:0000313" key="2">
    <source>
        <dbReference type="EMBL" id="KAK7044018.1"/>
    </source>
</evidence>
<evidence type="ECO:0000256" key="1">
    <source>
        <dbReference type="SAM" id="MobiDB-lite"/>
    </source>
</evidence>
<feature type="non-terminal residue" evidence="2">
    <location>
        <position position="122"/>
    </location>
</feature>
<feature type="compositionally biased region" description="Basic residues" evidence="1">
    <location>
        <begin position="1"/>
        <end position="13"/>
    </location>
</feature>
<evidence type="ECO:0000313" key="3">
    <source>
        <dbReference type="Proteomes" id="UP001383192"/>
    </source>
</evidence>
<dbReference type="AlphaFoldDB" id="A0AAW0CYE1"/>
<dbReference type="Proteomes" id="UP001383192">
    <property type="component" value="Unassembled WGS sequence"/>
</dbReference>
<name>A0AAW0CYE1_9AGAR</name>
<protein>
    <submittedName>
        <fullName evidence="2">Uncharacterized protein</fullName>
    </submittedName>
</protein>
<organism evidence="2 3">
    <name type="scientific">Paramarasmius palmivorus</name>
    <dbReference type="NCBI Taxonomy" id="297713"/>
    <lineage>
        <taxon>Eukaryota</taxon>
        <taxon>Fungi</taxon>
        <taxon>Dikarya</taxon>
        <taxon>Basidiomycota</taxon>
        <taxon>Agaricomycotina</taxon>
        <taxon>Agaricomycetes</taxon>
        <taxon>Agaricomycetidae</taxon>
        <taxon>Agaricales</taxon>
        <taxon>Marasmiineae</taxon>
        <taxon>Marasmiaceae</taxon>
        <taxon>Paramarasmius</taxon>
    </lineage>
</organism>
<accession>A0AAW0CYE1</accession>
<reference evidence="2 3" key="1">
    <citation type="submission" date="2024-01" db="EMBL/GenBank/DDBJ databases">
        <title>A draft genome for a cacao thread blight-causing isolate of Paramarasmius palmivorus.</title>
        <authorList>
            <person name="Baruah I.K."/>
            <person name="Bukari Y."/>
            <person name="Amoako-Attah I."/>
            <person name="Meinhardt L.W."/>
            <person name="Bailey B.A."/>
            <person name="Cohen S.P."/>
        </authorList>
    </citation>
    <scope>NUCLEOTIDE SEQUENCE [LARGE SCALE GENOMIC DNA]</scope>
    <source>
        <strain evidence="2 3">GH-12</strain>
    </source>
</reference>
<sequence>MAARRAKDRRRRRENGQGIGFKNNAKDEPTPNNQARLRKAIPRPCIQVDPKCFWSQMTNTTSRNPVDIYPSSTWPSRASPHHNLLPDPDSQHSSSSSASEHAQSDDFITLIIPEAVPRLLDF</sequence>